<dbReference type="Proteomes" id="UP000215509">
    <property type="component" value="Unassembled WGS sequence"/>
</dbReference>
<accession>A0A229UUY2</accession>
<sequence length="141" mass="16829">MNELITLVERNIKSYQASIERNKKYFDYPFTNNSDHYYKLILLHDRLECWESFLRLLFRFKNNRVETVEKQSDMFDKMIKVQTSGVPGFVTKPTIARMLDYMKTLEWRIEELHGIWKVPDDVKRNDELEGTEDVTDKAGGN</sequence>
<comment type="caution">
    <text evidence="1">The sequence shown here is derived from an EMBL/GenBank/DDBJ whole genome shotgun (WGS) entry which is preliminary data.</text>
</comment>
<evidence type="ECO:0000313" key="2">
    <source>
        <dbReference type="Proteomes" id="UP000215509"/>
    </source>
</evidence>
<evidence type="ECO:0000313" key="1">
    <source>
        <dbReference type="EMBL" id="OXM87071.1"/>
    </source>
</evidence>
<name>A0A229UUY2_9BACL</name>
<protein>
    <submittedName>
        <fullName evidence="1">Uncharacterized protein</fullName>
    </submittedName>
</protein>
<dbReference type="EMBL" id="NMQW01000009">
    <property type="protein sequence ID" value="OXM87071.1"/>
    <property type="molecule type" value="Genomic_DNA"/>
</dbReference>
<proteinExistence type="predicted"/>
<gene>
    <name evidence="1" type="ORF">CF651_07065</name>
</gene>
<reference evidence="1 2" key="1">
    <citation type="submission" date="2017-07" db="EMBL/GenBank/DDBJ databases">
        <title>Genome sequencing and assembly of Paenibacillus rigui.</title>
        <authorList>
            <person name="Mayilraj S."/>
        </authorList>
    </citation>
    <scope>NUCLEOTIDE SEQUENCE [LARGE SCALE GENOMIC DNA]</scope>
    <source>
        <strain evidence="1 2">JCM 16352</strain>
    </source>
</reference>
<organism evidence="1 2">
    <name type="scientific">Paenibacillus rigui</name>
    <dbReference type="NCBI Taxonomy" id="554312"/>
    <lineage>
        <taxon>Bacteria</taxon>
        <taxon>Bacillati</taxon>
        <taxon>Bacillota</taxon>
        <taxon>Bacilli</taxon>
        <taxon>Bacillales</taxon>
        <taxon>Paenibacillaceae</taxon>
        <taxon>Paenibacillus</taxon>
    </lineage>
</organism>
<keyword evidence="2" id="KW-1185">Reference proteome</keyword>
<dbReference type="AlphaFoldDB" id="A0A229UUY2"/>
<dbReference type="OrthoDB" id="2599037at2"/>
<dbReference type="RefSeq" id="WP_094014167.1">
    <property type="nucleotide sequence ID" value="NZ_NMQW01000009.1"/>
</dbReference>